<dbReference type="PANTHER" id="PTHR42879">
    <property type="entry name" value="3-OXOACYL-(ACYL-CARRIER-PROTEIN) REDUCTASE"/>
    <property type="match status" value="1"/>
</dbReference>
<dbReference type="InterPro" id="IPR036291">
    <property type="entry name" value="NAD(P)-bd_dom_sf"/>
</dbReference>
<dbReference type="FunFam" id="3.40.50.720:FF:000173">
    <property type="entry name" value="3-oxoacyl-[acyl-carrier protein] reductase"/>
    <property type="match status" value="1"/>
</dbReference>
<dbReference type="SUPFAM" id="SSF51735">
    <property type="entry name" value="NAD(P)-binding Rossmann-fold domains"/>
    <property type="match status" value="1"/>
</dbReference>
<dbReference type="eggNOG" id="COG1028">
    <property type="taxonomic scope" value="Bacteria"/>
</dbReference>
<dbReference type="EMBL" id="AP012052">
    <property type="protein sequence ID" value="BAJ74630.1"/>
    <property type="molecule type" value="Genomic_DNA"/>
</dbReference>
<dbReference type="OrthoDB" id="4350228at2"/>
<evidence type="ECO:0000313" key="4">
    <source>
        <dbReference type="Proteomes" id="UP000008975"/>
    </source>
</evidence>
<dbReference type="PRINTS" id="PR00081">
    <property type="entry name" value="GDHRDH"/>
</dbReference>
<proteinExistence type="inferred from homology"/>
<dbReference type="GO" id="GO:0016491">
    <property type="term" value="F:oxidoreductase activity"/>
    <property type="evidence" value="ECO:0007669"/>
    <property type="project" value="UniProtKB-KW"/>
</dbReference>
<accession>E8NAH4</accession>
<reference evidence="3 4" key="1">
    <citation type="journal article" date="2011" name="J. Bacteriol.">
        <title>Genome sequence of Microbacterium testaceum StLB037, an N-acylhomoserine lactone-degrading bacterium isolated from potato leaves.</title>
        <authorList>
            <person name="Morohoshi T."/>
            <person name="Wang W.-Z."/>
            <person name="Someya N."/>
            <person name="Ikeda T."/>
        </authorList>
    </citation>
    <scope>NUCLEOTIDE SEQUENCE [LARGE SCALE GENOMIC DNA]</scope>
    <source>
        <strain evidence="3 4">StLB037</strain>
    </source>
</reference>
<dbReference type="KEGG" id="mts:MTES_1666"/>
<dbReference type="HOGENOM" id="CLU_010194_1_3_11"/>
<gene>
    <name evidence="3" type="ordered locus">MTES_1666</name>
</gene>
<dbReference type="InterPro" id="IPR050259">
    <property type="entry name" value="SDR"/>
</dbReference>
<dbReference type="Proteomes" id="UP000008975">
    <property type="component" value="Chromosome"/>
</dbReference>
<reference key="2">
    <citation type="submission" date="2011-02" db="EMBL/GenBank/DDBJ databases">
        <title>Genome sequence of Microbacterium testaceum StLB037.</title>
        <authorList>
            <person name="Morohoshi T."/>
            <person name="Wang W.Z."/>
            <person name="Someya N."/>
            <person name="Ikeda T."/>
        </authorList>
    </citation>
    <scope>NUCLEOTIDE SEQUENCE</scope>
    <source>
        <strain>StLB037</strain>
    </source>
</reference>
<dbReference type="AlphaFoldDB" id="E8NAH4"/>
<dbReference type="Gene3D" id="3.40.50.720">
    <property type="entry name" value="NAD(P)-binding Rossmann-like Domain"/>
    <property type="match status" value="1"/>
</dbReference>
<organism evidence="3 4">
    <name type="scientific">Microbacterium testaceum (strain StLB037)</name>
    <dbReference type="NCBI Taxonomy" id="979556"/>
    <lineage>
        <taxon>Bacteria</taxon>
        <taxon>Bacillati</taxon>
        <taxon>Actinomycetota</taxon>
        <taxon>Actinomycetes</taxon>
        <taxon>Micrococcales</taxon>
        <taxon>Microbacteriaceae</taxon>
        <taxon>Microbacterium</taxon>
    </lineage>
</organism>
<dbReference type="PRINTS" id="PR00080">
    <property type="entry name" value="SDRFAMILY"/>
</dbReference>
<dbReference type="RefSeq" id="WP_013584755.1">
    <property type="nucleotide sequence ID" value="NC_015125.1"/>
</dbReference>
<evidence type="ECO:0000256" key="1">
    <source>
        <dbReference type="ARBA" id="ARBA00006484"/>
    </source>
</evidence>
<dbReference type="InterPro" id="IPR002347">
    <property type="entry name" value="SDR_fam"/>
</dbReference>
<comment type="similarity">
    <text evidence="1">Belongs to the short-chain dehydrogenases/reductases (SDR) family.</text>
</comment>
<evidence type="ECO:0000256" key="2">
    <source>
        <dbReference type="ARBA" id="ARBA00023002"/>
    </source>
</evidence>
<sequence>MSDSTDIAIVTGAGSADGIGAATALLLGQAGMRVVVTSTTDRIQDRVADLRAAGIDARGVAADLTDERGVDAVLQAAREAFGEPTVLVNNAGMTSVSHADSPAAIDDITVDQWLTSLDRNLTTALRMTRAVVPAMRRAGYGRIVNMASISGPVMAYTGDVAYHAAKAGMLGLTRGAAVDVAASGITVNAVAPGWIATPSSSEHELAMGRATPVGRSGTPLEVAAAVAFLASRGASYVTGQLIVVDGANSINEERGA</sequence>
<dbReference type="Pfam" id="PF13561">
    <property type="entry name" value="adh_short_C2"/>
    <property type="match status" value="1"/>
</dbReference>
<dbReference type="PANTHER" id="PTHR42879:SF2">
    <property type="entry name" value="3-OXOACYL-[ACYL-CARRIER-PROTEIN] REDUCTASE FABG"/>
    <property type="match status" value="1"/>
</dbReference>
<dbReference type="STRING" id="979556.MTES_1666"/>
<keyword evidence="2" id="KW-0560">Oxidoreductase</keyword>
<protein>
    <submittedName>
        <fullName evidence="3">Dehydrogenase with different specificities</fullName>
    </submittedName>
</protein>
<evidence type="ECO:0000313" key="3">
    <source>
        <dbReference type="EMBL" id="BAJ74630.1"/>
    </source>
</evidence>
<name>E8NAH4_MICTS</name>